<dbReference type="EMBL" id="AF257098">
    <property type="protein sequence ID" value="AAF66993.1"/>
    <property type="molecule type" value="mRNA"/>
</dbReference>
<reference evidence="1" key="1">
    <citation type="submission" date="2000-04" db="EMBL/GenBank/DDBJ databases">
        <title>ovarian cancer related gene.</title>
        <authorList>
            <person name="Yue W."/>
            <person name="Li C."/>
            <person name="Sun L."/>
        </authorList>
    </citation>
    <scope>NUCLEOTIDE SEQUENCE</scope>
    <source>
        <tissue evidence="1">Normal ovary</tissue>
    </source>
</reference>
<protein>
    <submittedName>
        <fullName evidence="1">Ovarian cancer related protein OVN9-3</fullName>
    </submittedName>
</protein>
<sequence>MLTDRKNQYRENGNTTQSDLKIQCYSHQTTINILHRIRKKNYFKIHMEPKKSPYSQDNP</sequence>
<proteinExistence type="evidence at transcript level"/>
<dbReference type="AlphaFoldDB" id="Q9NYD4"/>
<gene>
    <name evidence="1" type="primary">OVN9-3</name>
</gene>
<name>Q9NYD4_HUMAN</name>
<evidence type="ECO:0000313" key="1">
    <source>
        <dbReference type="EMBL" id="AAF66993.1"/>
    </source>
</evidence>
<organism evidence="1">
    <name type="scientific">Homo sapiens</name>
    <name type="common">Human</name>
    <dbReference type="NCBI Taxonomy" id="9606"/>
    <lineage>
        <taxon>Eukaryota</taxon>
        <taxon>Metazoa</taxon>
        <taxon>Chordata</taxon>
        <taxon>Craniata</taxon>
        <taxon>Vertebrata</taxon>
        <taxon>Euteleostomi</taxon>
        <taxon>Mammalia</taxon>
        <taxon>Eutheria</taxon>
        <taxon>Euarchontoglires</taxon>
        <taxon>Primates</taxon>
        <taxon>Haplorrhini</taxon>
        <taxon>Catarrhini</taxon>
        <taxon>Hominidae</taxon>
        <taxon>Homo</taxon>
    </lineage>
</organism>
<accession>Q9NYD4</accession>